<feature type="transmembrane region" description="Helical" evidence="1">
    <location>
        <begin position="20"/>
        <end position="37"/>
    </location>
</feature>
<proteinExistence type="predicted"/>
<keyword evidence="1" id="KW-0812">Transmembrane</keyword>
<dbReference type="Proteomes" id="UP000217065">
    <property type="component" value="Unassembled WGS sequence"/>
</dbReference>
<dbReference type="EMBL" id="NOKQ01000373">
    <property type="protein sequence ID" value="OZS76706.1"/>
    <property type="molecule type" value="Genomic_DNA"/>
</dbReference>
<organism evidence="2 3">
    <name type="scientific">Tetzosporium hominis</name>
    <dbReference type="NCBI Taxonomy" id="2020506"/>
    <lineage>
        <taxon>Bacteria</taxon>
        <taxon>Bacillati</taxon>
        <taxon>Bacillota</taxon>
        <taxon>Bacilli</taxon>
        <taxon>Bacillales</taxon>
        <taxon>Caryophanaceae</taxon>
        <taxon>Tetzosporium</taxon>
    </lineage>
</organism>
<keyword evidence="3" id="KW-1185">Reference proteome</keyword>
<gene>
    <name evidence="2" type="ORF">CF394_15355</name>
</gene>
<protein>
    <submittedName>
        <fullName evidence="2">Uncharacterized protein</fullName>
    </submittedName>
</protein>
<evidence type="ECO:0000313" key="2">
    <source>
        <dbReference type="EMBL" id="OZS76706.1"/>
    </source>
</evidence>
<sequence length="61" mass="7358">MINCWDKAKTPIVVCLDNNYDTGVFAFFLFIYIIKLFKCQPRLMVMNQKGVMWWREVVCYL</sequence>
<evidence type="ECO:0000256" key="1">
    <source>
        <dbReference type="SAM" id="Phobius"/>
    </source>
</evidence>
<comment type="caution">
    <text evidence="2">The sequence shown here is derived from an EMBL/GenBank/DDBJ whole genome shotgun (WGS) entry which is preliminary data.</text>
</comment>
<dbReference type="AlphaFoldDB" id="A0A264VZD8"/>
<evidence type="ECO:0000313" key="3">
    <source>
        <dbReference type="Proteomes" id="UP000217065"/>
    </source>
</evidence>
<keyword evidence="1" id="KW-0472">Membrane</keyword>
<name>A0A264VZD8_9BACL</name>
<keyword evidence="1" id="KW-1133">Transmembrane helix</keyword>
<accession>A0A264VZD8</accession>
<reference evidence="2 3" key="1">
    <citation type="submission" date="2017-07" db="EMBL/GenBank/DDBJ databases">
        <title>Tetzosporium hominis gen.nov. sp.nov.</title>
        <authorList>
            <person name="Tetz G."/>
            <person name="Tetz V."/>
        </authorList>
    </citation>
    <scope>NUCLEOTIDE SEQUENCE [LARGE SCALE GENOMIC DNA]</scope>
    <source>
        <strain evidence="2 3">VT-49</strain>
    </source>
</reference>